<dbReference type="UniPathway" id="UPA00148"/>
<dbReference type="AlphaFoldDB" id="A0A4R0PF41"/>
<comment type="caution">
    <text evidence="9">Lacks conserved residue(s) required for the propagation of feature annotation.</text>
</comment>
<dbReference type="GO" id="GO:0015420">
    <property type="term" value="F:ABC-type vitamin B12 transporter activity"/>
    <property type="evidence" value="ECO:0007669"/>
    <property type="project" value="UniProtKB-UniRule"/>
</dbReference>
<dbReference type="Proteomes" id="UP000291301">
    <property type="component" value="Unassembled WGS sequence"/>
</dbReference>
<dbReference type="HAMAP" id="MF_00024">
    <property type="entry name" value="CobD_CbiB"/>
    <property type="match status" value="1"/>
</dbReference>
<comment type="similarity">
    <text evidence="3 9">Belongs to the CobD/CbiB family.</text>
</comment>
<keyword evidence="8 9" id="KW-0472">Membrane</keyword>
<dbReference type="GO" id="GO:0048472">
    <property type="term" value="F:threonine-phosphate decarboxylase activity"/>
    <property type="evidence" value="ECO:0007669"/>
    <property type="project" value="InterPro"/>
</dbReference>
<evidence type="ECO:0000256" key="6">
    <source>
        <dbReference type="ARBA" id="ARBA00022692"/>
    </source>
</evidence>
<sequence>MTLSTNLVILLAALIADRIAGDPEGVWDRIPHPVVVFGRLIGFCDERFNRPDRSDDWREKSGFLSIAGLLVVASIVGAWLADIFDFLGIVGMIAEVAVVAVFLAQKSLADHVGAVAAGLRDGGLEGGRKAVSMIVGRDPATLDEAGISRAAIESLAENASDGVVAPAFWYGVFGLPGLFAYKMLNTADSMIGHKSEKYRAFGKASAKLDDLANWVPARLSGMLIVTADAMLRGTENAKKTYEVMRQDANLHRSPNAGWPESAMAGALGISLGGPRVYADDIADEPFLNAAGRRDVGQAELDMALRIYWRAMTVFAGVVAGLALLAA</sequence>
<evidence type="ECO:0000256" key="1">
    <source>
        <dbReference type="ARBA" id="ARBA00004651"/>
    </source>
</evidence>
<keyword evidence="7 9" id="KW-1133">Transmembrane helix</keyword>
<dbReference type="EMBL" id="SJST01000002">
    <property type="protein sequence ID" value="TCD15005.1"/>
    <property type="molecule type" value="Genomic_DNA"/>
</dbReference>
<evidence type="ECO:0000313" key="11">
    <source>
        <dbReference type="Proteomes" id="UP000291301"/>
    </source>
</evidence>
<dbReference type="PANTHER" id="PTHR34308">
    <property type="entry name" value="COBALAMIN BIOSYNTHESIS PROTEIN CBIB"/>
    <property type="match status" value="1"/>
</dbReference>
<keyword evidence="6 9" id="KW-0812">Transmembrane</keyword>
<dbReference type="Pfam" id="PF03186">
    <property type="entry name" value="CobD_Cbib"/>
    <property type="match status" value="1"/>
</dbReference>
<comment type="pathway">
    <text evidence="2 9">Cofactor biosynthesis; adenosylcobalamin biosynthesis.</text>
</comment>
<proteinExistence type="inferred from homology"/>
<evidence type="ECO:0000256" key="5">
    <source>
        <dbReference type="ARBA" id="ARBA00022573"/>
    </source>
</evidence>
<organism evidence="10 11">
    <name type="scientific">Oricola cellulosilytica</name>
    <dbReference type="NCBI Taxonomy" id="1429082"/>
    <lineage>
        <taxon>Bacteria</taxon>
        <taxon>Pseudomonadati</taxon>
        <taxon>Pseudomonadota</taxon>
        <taxon>Alphaproteobacteria</taxon>
        <taxon>Hyphomicrobiales</taxon>
        <taxon>Ahrensiaceae</taxon>
        <taxon>Oricola</taxon>
    </lineage>
</organism>
<evidence type="ECO:0000256" key="7">
    <source>
        <dbReference type="ARBA" id="ARBA00022989"/>
    </source>
</evidence>
<feature type="transmembrane region" description="Helical" evidence="9">
    <location>
        <begin position="86"/>
        <end position="104"/>
    </location>
</feature>
<gene>
    <name evidence="9" type="primary">cobD</name>
    <name evidence="10" type="ORF">E0D97_05495</name>
</gene>
<keyword evidence="5 9" id="KW-0169">Cobalamin biosynthesis</keyword>
<dbReference type="GO" id="GO:0005886">
    <property type="term" value="C:plasma membrane"/>
    <property type="evidence" value="ECO:0007669"/>
    <property type="project" value="UniProtKB-SubCell"/>
</dbReference>
<dbReference type="NCBIfam" id="TIGR00380">
    <property type="entry name" value="cobal_cbiB"/>
    <property type="match status" value="1"/>
</dbReference>
<accession>A0A4R0PF41</accession>
<evidence type="ECO:0000256" key="4">
    <source>
        <dbReference type="ARBA" id="ARBA00022475"/>
    </source>
</evidence>
<evidence type="ECO:0000256" key="8">
    <source>
        <dbReference type="ARBA" id="ARBA00023136"/>
    </source>
</evidence>
<reference evidence="10 11" key="1">
    <citation type="journal article" date="2015" name="Antonie Van Leeuwenhoek">
        <title>Oricola cellulosilytica gen. nov., sp. nov., a cellulose-degrading bacterium of the family Phyllobacteriaceae isolated from surface seashore water, and emended descriptions of Mesorhizobium loti and Phyllobacterium myrsinacearum.</title>
        <authorList>
            <person name="Hameed A."/>
            <person name="Shahina M."/>
            <person name="Lai W.A."/>
            <person name="Lin S.Y."/>
            <person name="Young L.S."/>
            <person name="Liu Y.C."/>
            <person name="Hsu Y.H."/>
            <person name="Young C.C."/>
        </authorList>
    </citation>
    <scope>NUCLEOTIDE SEQUENCE [LARGE SCALE GENOMIC DNA]</scope>
    <source>
        <strain evidence="10 11">KCTC 52183</strain>
    </source>
</reference>
<comment type="caution">
    <text evidence="10">The sequence shown here is derived from an EMBL/GenBank/DDBJ whole genome shotgun (WGS) entry which is preliminary data.</text>
</comment>
<comment type="function">
    <text evidence="9">Converts cobyric acid to cobinamide by the addition of aminopropanol on the F carboxylic group.</text>
</comment>
<evidence type="ECO:0000256" key="9">
    <source>
        <dbReference type="HAMAP-Rule" id="MF_00024"/>
    </source>
</evidence>
<dbReference type="RefSeq" id="WP_131566425.1">
    <property type="nucleotide sequence ID" value="NZ_JAINFK010000003.1"/>
</dbReference>
<evidence type="ECO:0000256" key="2">
    <source>
        <dbReference type="ARBA" id="ARBA00004953"/>
    </source>
</evidence>
<evidence type="ECO:0000313" key="10">
    <source>
        <dbReference type="EMBL" id="TCD15005.1"/>
    </source>
</evidence>
<dbReference type="OrthoDB" id="9811967at2"/>
<keyword evidence="11" id="KW-1185">Reference proteome</keyword>
<comment type="subcellular location">
    <subcellularLocation>
        <location evidence="1 9">Cell membrane</location>
        <topology evidence="1 9">Multi-pass membrane protein</topology>
    </subcellularLocation>
</comment>
<feature type="transmembrane region" description="Helical" evidence="9">
    <location>
        <begin position="306"/>
        <end position="325"/>
    </location>
</feature>
<evidence type="ECO:0000256" key="3">
    <source>
        <dbReference type="ARBA" id="ARBA00006263"/>
    </source>
</evidence>
<name>A0A4R0PF41_9HYPH</name>
<dbReference type="PANTHER" id="PTHR34308:SF1">
    <property type="entry name" value="COBALAMIN BIOSYNTHESIS PROTEIN CBIB"/>
    <property type="match status" value="1"/>
</dbReference>
<dbReference type="GO" id="GO:0009236">
    <property type="term" value="P:cobalamin biosynthetic process"/>
    <property type="evidence" value="ECO:0007669"/>
    <property type="project" value="UniProtKB-UniRule"/>
</dbReference>
<feature type="transmembrane region" description="Helical" evidence="9">
    <location>
        <begin position="61"/>
        <end position="80"/>
    </location>
</feature>
<dbReference type="InterPro" id="IPR004485">
    <property type="entry name" value="Cobalamin_biosynth_CobD/CbiB"/>
</dbReference>
<protein>
    <recommendedName>
        <fullName evidence="9">Cobalamin biosynthesis protein CobD</fullName>
    </recommendedName>
</protein>
<keyword evidence="4 9" id="KW-1003">Cell membrane</keyword>